<dbReference type="Pfam" id="PF00271">
    <property type="entry name" value="Helicase_C"/>
    <property type="match status" value="1"/>
</dbReference>
<feature type="region of interest" description="Disordered" evidence="10">
    <location>
        <begin position="261"/>
        <end position="295"/>
    </location>
</feature>
<evidence type="ECO:0000259" key="11">
    <source>
        <dbReference type="PROSITE" id="PS51192"/>
    </source>
</evidence>
<keyword evidence="14" id="KW-1185">Reference proteome</keyword>
<dbReference type="InterPro" id="IPR001965">
    <property type="entry name" value="Znf_PHD"/>
</dbReference>
<keyword evidence="9" id="KW-0539">Nucleus</keyword>
<dbReference type="Pfam" id="PF23614">
    <property type="entry name" value="DUF7141"/>
    <property type="match status" value="1"/>
</dbReference>
<comment type="subunit">
    <text evidence="2">Component of the NuA4 histone acetyltransferase complex.</text>
</comment>
<keyword evidence="4" id="KW-0547">Nucleotide-binding</keyword>
<dbReference type="SUPFAM" id="SSF54160">
    <property type="entry name" value="Chromo domain-like"/>
    <property type="match status" value="1"/>
</dbReference>
<evidence type="ECO:0000256" key="3">
    <source>
        <dbReference type="ARBA" id="ARBA00022723"/>
    </source>
</evidence>
<dbReference type="InterPro" id="IPR000330">
    <property type="entry name" value="SNF2_N"/>
</dbReference>
<dbReference type="PANTHER" id="PTHR45623">
    <property type="entry name" value="CHROMODOMAIN-HELICASE-DNA-BINDING PROTEIN 3-RELATED-RELATED"/>
    <property type="match status" value="1"/>
</dbReference>
<accession>A0A9P8UNW4</accession>
<dbReference type="GO" id="GO:0140658">
    <property type="term" value="F:ATP-dependent chromatin remodeler activity"/>
    <property type="evidence" value="ECO:0007669"/>
    <property type="project" value="TreeGrafter"/>
</dbReference>
<dbReference type="InterPro" id="IPR027417">
    <property type="entry name" value="P-loop_NTPase"/>
</dbReference>
<dbReference type="Gene3D" id="3.40.50.10810">
    <property type="entry name" value="Tandem AAA-ATPase domain"/>
    <property type="match status" value="1"/>
</dbReference>
<keyword evidence="8" id="KW-0067">ATP-binding</keyword>
<dbReference type="InterPro" id="IPR038718">
    <property type="entry name" value="SNF2-like_sf"/>
</dbReference>
<dbReference type="Pfam" id="PF23615">
    <property type="entry name" value="Chromo_MIT1"/>
    <property type="match status" value="1"/>
</dbReference>
<dbReference type="PROSITE" id="PS51194">
    <property type="entry name" value="HELICASE_CTER"/>
    <property type="match status" value="1"/>
</dbReference>
<keyword evidence="3" id="KW-0479">Metal-binding</keyword>
<dbReference type="GO" id="GO:0003682">
    <property type="term" value="F:chromatin binding"/>
    <property type="evidence" value="ECO:0007669"/>
    <property type="project" value="TreeGrafter"/>
</dbReference>
<dbReference type="Pfam" id="PF00176">
    <property type="entry name" value="SNF2-rel_dom"/>
    <property type="match status" value="1"/>
</dbReference>
<dbReference type="SMART" id="SM00249">
    <property type="entry name" value="PHD"/>
    <property type="match status" value="2"/>
</dbReference>
<keyword evidence="6" id="KW-0378">Hydrolase</keyword>
<dbReference type="GO" id="GO:0042393">
    <property type="term" value="F:histone binding"/>
    <property type="evidence" value="ECO:0007669"/>
    <property type="project" value="TreeGrafter"/>
</dbReference>
<dbReference type="PROSITE" id="PS51192">
    <property type="entry name" value="HELICASE_ATP_BIND_1"/>
    <property type="match status" value="1"/>
</dbReference>
<dbReference type="InterPro" id="IPR014001">
    <property type="entry name" value="Helicase_ATP-bd"/>
</dbReference>
<evidence type="ECO:0000256" key="10">
    <source>
        <dbReference type="SAM" id="MobiDB-lite"/>
    </source>
</evidence>
<dbReference type="GO" id="GO:0005634">
    <property type="term" value="C:nucleus"/>
    <property type="evidence" value="ECO:0007669"/>
    <property type="project" value="UniProtKB-SubCell"/>
</dbReference>
<evidence type="ECO:0000313" key="14">
    <source>
        <dbReference type="Proteomes" id="UP000758603"/>
    </source>
</evidence>
<feature type="region of interest" description="Disordered" evidence="10">
    <location>
        <begin position="1"/>
        <end position="103"/>
    </location>
</feature>
<evidence type="ECO:0000256" key="7">
    <source>
        <dbReference type="ARBA" id="ARBA00022833"/>
    </source>
</evidence>
<dbReference type="InterPro" id="IPR001650">
    <property type="entry name" value="Helicase_C-like"/>
</dbReference>
<dbReference type="SMART" id="SM00490">
    <property type="entry name" value="HELICc"/>
    <property type="match status" value="1"/>
</dbReference>
<dbReference type="InterPro" id="IPR055565">
    <property type="entry name" value="DUF7141"/>
</dbReference>
<dbReference type="GO" id="GO:0000785">
    <property type="term" value="C:chromatin"/>
    <property type="evidence" value="ECO:0007669"/>
    <property type="project" value="TreeGrafter"/>
</dbReference>
<evidence type="ECO:0000256" key="8">
    <source>
        <dbReference type="ARBA" id="ARBA00022840"/>
    </source>
</evidence>
<dbReference type="GO" id="GO:0016887">
    <property type="term" value="F:ATP hydrolysis activity"/>
    <property type="evidence" value="ECO:0007669"/>
    <property type="project" value="TreeGrafter"/>
</dbReference>
<feature type="compositionally biased region" description="Basic and acidic residues" evidence="10">
    <location>
        <begin position="13"/>
        <end position="37"/>
    </location>
</feature>
<feature type="region of interest" description="Disordered" evidence="10">
    <location>
        <begin position="1361"/>
        <end position="1380"/>
    </location>
</feature>
<feature type="compositionally biased region" description="Pro residues" evidence="10">
    <location>
        <begin position="1463"/>
        <end position="1473"/>
    </location>
</feature>
<comment type="caution">
    <text evidence="13">The sequence shown here is derived from an EMBL/GenBank/DDBJ whole genome shotgun (WGS) entry which is preliminary data.</text>
</comment>
<evidence type="ECO:0000256" key="2">
    <source>
        <dbReference type="ARBA" id="ARBA00011353"/>
    </source>
</evidence>
<keyword evidence="7" id="KW-0862">Zinc</keyword>
<evidence type="ECO:0000256" key="4">
    <source>
        <dbReference type="ARBA" id="ARBA00022741"/>
    </source>
</evidence>
<dbReference type="Gene3D" id="3.40.50.300">
    <property type="entry name" value="P-loop containing nucleotide triphosphate hydrolases"/>
    <property type="match status" value="1"/>
</dbReference>
<name>A0A9P8UNW4_9PEZI</name>
<feature type="region of interest" description="Disordered" evidence="10">
    <location>
        <begin position="1414"/>
        <end position="1524"/>
    </location>
</feature>
<evidence type="ECO:0000256" key="1">
    <source>
        <dbReference type="ARBA" id="ARBA00004123"/>
    </source>
</evidence>
<proteinExistence type="predicted"/>
<dbReference type="CDD" id="cd18793">
    <property type="entry name" value="SF2_C_SNF"/>
    <property type="match status" value="1"/>
</dbReference>
<dbReference type="InterPro" id="IPR011011">
    <property type="entry name" value="Znf_FYVE_PHD"/>
</dbReference>
<evidence type="ECO:0000256" key="5">
    <source>
        <dbReference type="ARBA" id="ARBA00022771"/>
    </source>
</evidence>
<dbReference type="GO" id="GO:0003677">
    <property type="term" value="F:DNA binding"/>
    <property type="evidence" value="ECO:0007669"/>
    <property type="project" value="TreeGrafter"/>
</dbReference>
<dbReference type="SUPFAM" id="SSF52540">
    <property type="entry name" value="P-loop containing nucleoside triphosphate hydrolases"/>
    <property type="match status" value="2"/>
</dbReference>
<dbReference type="Gene3D" id="3.30.40.10">
    <property type="entry name" value="Zinc/RING finger domain, C3HC4 (zinc finger)"/>
    <property type="match status" value="1"/>
</dbReference>
<dbReference type="InterPro" id="IPR013083">
    <property type="entry name" value="Znf_RING/FYVE/PHD"/>
</dbReference>
<feature type="compositionally biased region" description="Basic and acidic residues" evidence="10">
    <location>
        <begin position="350"/>
        <end position="364"/>
    </location>
</feature>
<feature type="compositionally biased region" description="Polar residues" evidence="10">
    <location>
        <begin position="1512"/>
        <end position="1521"/>
    </location>
</feature>
<reference evidence="13" key="1">
    <citation type="journal article" date="2021" name="Nat. Commun.">
        <title>Genetic determinants of endophytism in the Arabidopsis root mycobiome.</title>
        <authorList>
            <person name="Mesny F."/>
            <person name="Miyauchi S."/>
            <person name="Thiergart T."/>
            <person name="Pickel B."/>
            <person name="Atanasova L."/>
            <person name="Karlsson M."/>
            <person name="Huettel B."/>
            <person name="Barry K.W."/>
            <person name="Haridas S."/>
            <person name="Chen C."/>
            <person name="Bauer D."/>
            <person name="Andreopoulos W."/>
            <person name="Pangilinan J."/>
            <person name="LaButti K."/>
            <person name="Riley R."/>
            <person name="Lipzen A."/>
            <person name="Clum A."/>
            <person name="Drula E."/>
            <person name="Henrissat B."/>
            <person name="Kohler A."/>
            <person name="Grigoriev I.V."/>
            <person name="Martin F.M."/>
            <person name="Hacquard S."/>
        </authorList>
    </citation>
    <scope>NUCLEOTIDE SEQUENCE</scope>
    <source>
        <strain evidence="13">MPI-SDFR-AT-0073</strain>
    </source>
</reference>
<feature type="region of interest" description="Disordered" evidence="10">
    <location>
        <begin position="313"/>
        <end position="365"/>
    </location>
</feature>
<evidence type="ECO:0000259" key="12">
    <source>
        <dbReference type="PROSITE" id="PS51194"/>
    </source>
</evidence>
<dbReference type="GO" id="GO:0005524">
    <property type="term" value="F:ATP binding"/>
    <property type="evidence" value="ECO:0007669"/>
    <property type="project" value="UniProtKB-KW"/>
</dbReference>
<dbReference type="SMART" id="SM00487">
    <property type="entry name" value="DEXDc"/>
    <property type="match status" value="1"/>
</dbReference>
<feature type="compositionally biased region" description="Acidic residues" evidence="10">
    <location>
        <begin position="267"/>
        <end position="277"/>
    </location>
</feature>
<dbReference type="InterPro" id="IPR016197">
    <property type="entry name" value="Chromo-like_dom_sf"/>
</dbReference>
<comment type="subcellular location">
    <subcellularLocation>
        <location evidence="1">Nucleus</location>
    </subcellularLocation>
</comment>
<feature type="domain" description="Helicase ATP-binding" evidence="11">
    <location>
        <begin position="803"/>
        <end position="974"/>
    </location>
</feature>
<gene>
    <name evidence="13" type="ORF">BKA67DRAFT_561021</name>
</gene>
<feature type="compositionally biased region" description="Polar residues" evidence="10">
    <location>
        <begin position="1"/>
        <end position="11"/>
    </location>
</feature>
<dbReference type="RefSeq" id="XP_045959808.1">
    <property type="nucleotide sequence ID" value="XM_046102501.1"/>
</dbReference>
<sequence length="1730" mass="194303">MDATDATSADPSESDHDHDHVHVHVHDLDPDPDHIAEDVGDNSIFVDAAGPTGHATSLDGHDGDEDAQVEQDETGNLAGVQETEQVDEENASTKHSSPSPLQQPQLLPIQVLLHAPADPSSYSKIDLPPSWFVSKILEEVATGHDNDDDDGPWYSVEFDDGRIDQFAYDDIRTMRNGSSALDRFRRSQGFYQEQDMYQHPGTIAHHGTKRHWPADTDSDHMEFEQPRQIPLRRSTRRMTSRQPSVDYPMKYGIDEDLVDSAFVGGDDHEDEDDDDFDNPVKQGLGPNKRLTRAQNSVGKKYTAHLLYSEDELAGDSDDNFKPVTSDLSSFKAGHKRKGGKGRRSLRGAARRRDRDSSIEFEPTRKSGRITKDTNYVVPDIDDDYGAIDDKPVSTPKHVSVKEIFPPLPEDSEFVKSHMRTCETCGSGAHAGKGSLIACQGCSTSYHKICLGQRSAREHRVTKIGPDYFVLQCRICIGTYQKKDATAPNHALCQTCKAVSPSCHEFSPKKTPKVEEHLRQENGGQDPVTEVNRELINNAATLLFRCTSCKRGYHFEHLPPLTREEEIPVDLRANRISEYDMVDWRCKDCVDAKHKIQSLVAWRPVDQEGYITGKTCLDIPEDGKEYLVKWDKVSHFHDTWMPGAWVFGVAASAMKSAFVKRDENMLPKMTFEQAIEEEWLLADVILNVRYRGNRVRSSKAKDLARISDVKEIFVKFQGLGYTESVWDTPPAKDTGAAYDAFRTAYEEYVQGVHFPHVTDHKMAERVKQFRGLDFRSECELHAQPPGLKRGKLMEYQVDGVNWMLFNFNKQLNVILADEMGLGKTVQVVAFITTLVQDKPNCWPFLIVVPNSTCPNWRRELRQWSPELRVCTYHGGKAAQDLAFKHEIFPEGIKAGIKAHVVIMSYEAAVDAGSTFRSVKWQGLIVDEGQRLKNDKSLLYRALQDMRIPFRVLLTGTPLQNNKRELFNLLQFIDPSRNAEALDEEYREVTNESLRKLHAMIRPYFLRRTKIEVLTFLPPMAQIILPVTMTYLQEKLSKSIISKNSELIKAIVSKGKIKAGERKGLNNILMELRRVLCHPFLFSDSVEDRTVTDPVIIQKNLVDASGKLRLLNIMLPKLRERGHRVLIFSQFLMSLTILEDFLTALGLPHARIDGSLSALEKQKRIDAFNEPGSLFFAMLLSTRAGGVGINLATADTVIIFDPDFNPHQDIQALSRAHRIGQKNKVLCFQLTTKDTVEEKIMQIGRKKMALDHALIESMDAADEAGEKDLESILKHGAEALFSGDAQDKIVYDEASVDKLLDRSQIESTSTGNDKSTESQFSFARVWANDKATLTANIDDDANESNGPTDSNVWENILKQREEEHQQELAKQHREYGRGARRRAQDVRYDAVGGYIEGINDDFLTEHQSQIQGDLELDASTESDFNAKESEGSDAEEEEAYSKVSPKSRARKALAPDVVTLLDKPLSPPPPPPRLPSLPRDPLQPRKRGRPRKPVDQLTPSNRMAAKVQKPPHPNQSLTTSLRNPQLPLTMPPIQQSAVPEAPTYLQMAPQPMYKPLPAQHSTSLSMSLPTNNGWGNPSSTVPQFTPTTNQNPLVSSWSRLQQPPAGYHNLPDRAHSFQHINTPNYQTNPATSLPSGPAPTNMTLVSNIQTMPHTNLATNLTLGQNGIERGVPCIICGESHAFLACVDLNSELSLRIAIDCLRPLKADSDRAFKEQVREQLRQRLKVLTKNVS</sequence>
<evidence type="ECO:0000313" key="13">
    <source>
        <dbReference type="EMBL" id="KAH6655543.1"/>
    </source>
</evidence>
<dbReference type="Proteomes" id="UP000758603">
    <property type="component" value="Unassembled WGS sequence"/>
</dbReference>
<feature type="compositionally biased region" description="Basic residues" evidence="10">
    <location>
        <begin position="332"/>
        <end position="349"/>
    </location>
</feature>
<keyword evidence="5" id="KW-0863">Zinc-finger</keyword>
<evidence type="ECO:0000256" key="6">
    <source>
        <dbReference type="ARBA" id="ARBA00022801"/>
    </source>
</evidence>
<dbReference type="EMBL" id="JAGPXC010000003">
    <property type="protein sequence ID" value="KAH6655543.1"/>
    <property type="molecule type" value="Genomic_DNA"/>
</dbReference>
<dbReference type="Pfam" id="PF15446">
    <property type="entry name" value="zf-PHD-like"/>
    <property type="match status" value="1"/>
</dbReference>
<feature type="domain" description="Helicase C-terminal" evidence="12">
    <location>
        <begin position="1108"/>
        <end position="1260"/>
    </location>
</feature>
<evidence type="ECO:0000256" key="9">
    <source>
        <dbReference type="ARBA" id="ARBA00023242"/>
    </source>
</evidence>
<dbReference type="PANTHER" id="PTHR45623:SF17">
    <property type="entry name" value="CHROMODOMAIN-HELICASE-DNA-BINDING PROTEIN 3-RELATED"/>
    <property type="match status" value="1"/>
</dbReference>
<dbReference type="InterPro" id="IPR049730">
    <property type="entry name" value="SNF2/RAD54-like_C"/>
</dbReference>
<dbReference type="CDD" id="cd17919">
    <property type="entry name" value="DEXHc_Snf"/>
    <property type="match status" value="1"/>
</dbReference>
<dbReference type="SUPFAM" id="SSF57903">
    <property type="entry name" value="FYVE/PHD zinc finger"/>
    <property type="match status" value="1"/>
</dbReference>
<dbReference type="OrthoDB" id="5857104at2759"/>
<dbReference type="GeneID" id="70131393"/>
<feature type="compositionally biased region" description="Acidic residues" evidence="10">
    <location>
        <begin position="62"/>
        <end position="73"/>
    </location>
</feature>
<dbReference type="InterPro" id="IPR056616">
    <property type="entry name" value="Chromo_MIT1"/>
</dbReference>
<dbReference type="InterPro" id="IPR041684">
    <property type="entry name" value="Znf-PHD-like"/>
</dbReference>
<organism evidence="13 14">
    <name type="scientific">Truncatella angustata</name>
    <dbReference type="NCBI Taxonomy" id="152316"/>
    <lineage>
        <taxon>Eukaryota</taxon>
        <taxon>Fungi</taxon>
        <taxon>Dikarya</taxon>
        <taxon>Ascomycota</taxon>
        <taxon>Pezizomycotina</taxon>
        <taxon>Sordariomycetes</taxon>
        <taxon>Xylariomycetidae</taxon>
        <taxon>Amphisphaeriales</taxon>
        <taxon>Sporocadaceae</taxon>
        <taxon>Truncatella</taxon>
    </lineage>
</organism>
<protein>
    <submittedName>
        <fullName evidence="13">Uncharacterized protein</fullName>
    </submittedName>
</protein>
<dbReference type="GO" id="GO:0008270">
    <property type="term" value="F:zinc ion binding"/>
    <property type="evidence" value="ECO:0007669"/>
    <property type="project" value="UniProtKB-KW"/>
</dbReference>